<sequence>MPLGVRGEKGWALAGHRCMAACTAHWLSLCACDRRRKERVVVGRLDNSAEVVDGLLEKEESDRMLDDDDDDASEVFGRLK</sequence>
<gene>
    <name evidence="1" type="ORF">NLS_LOCUS2010</name>
</gene>
<organism evidence="1 2">
    <name type="scientific">Litomosoides sigmodontis</name>
    <name type="common">Filarial nematode worm</name>
    <dbReference type="NCBI Taxonomy" id="42156"/>
    <lineage>
        <taxon>Eukaryota</taxon>
        <taxon>Metazoa</taxon>
        <taxon>Ecdysozoa</taxon>
        <taxon>Nematoda</taxon>
        <taxon>Chromadorea</taxon>
        <taxon>Rhabditida</taxon>
        <taxon>Spirurina</taxon>
        <taxon>Spiruromorpha</taxon>
        <taxon>Filarioidea</taxon>
        <taxon>Onchocercidae</taxon>
        <taxon>Litomosoides</taxon>
    </lineage>
</organism>
<proteinExistence type="predicted"/>
<keyword evidence="2" id="KW-1185">Reference proteome</keyword>
<reference evidence="1 2" key="1">
    <citation type="submission" date="2018-08" db="EMBL/GenBank/DDBJ databases">
        <authorList>
            <person name="Laetsch R D."/>
            <person name="Stevens L."/>
            <person name="Kumar S."/>
            <person name="Blaxter L. M."/>
        </authorList>
    </citation>
    <scope>NUCLEOTIDE SEQUENCE [LARGE SCALE GENOMIC DNA]</scope>
</reference>
<dbReference type="Proteomes" id="UP000277928">
    <property type="component" value="Unassembled WGS sequence"/>
</dbReference>
<dbReference type="PROSITE" id="PS51257">
    <property type="entry name" value="PROKAR_LIPOPROTEIN"/>
    <property type="match status" value="1"/>
</dbReference>
<name>A0A3P6U8D8_LITSI</name>
<evidence type="ECO:0000313" key="1">
    <source>
        <dbReference type="EMBL" id="VDK73161.1"/>
    </source>
</evidence>
<dbReference type="AlphaFoldDB" id="A0A3P6U8D8"/>
<protein>
    <submittedName>
        <fullName evidence="1">Uncharacterized protein</fullName>
    </submittedName>
</protein>
<dbReference type="EMBL" id="UYRX01000084">
    <property type="protein sequence ID" value="VDK73161.1"/>
    <property type="molecule type" value="Genomic_DNA"/>
</dbReference>
<evidence type="ECO:0000313" key="2">
    <source>
        <dbReference type="Proteomes" id="UP000277928"/>
    </source>
</evidence>
<accession>A0A3P6U8D8</accession>